<dbReference type="InterPro" id="IPR050185">
    <property type="entry name" value="Ub_carboxyl-term_hydrolase"/>
</dbReference>
<dbReference type="InterPro" id="IPR028889">
    <property type="entry name" value="USP"/>
</dbReference>
<evidence type="ECO:0000313" key="6">
    <source>
        <dbReference type="Proteomes" id="UP000728185"/>
    </source>
</evidence>
<dbReference type="AlphaFoldDB" id="A0A8E0RSF5"/>
<dbReference type="InterPro" id="IPR038765">
    <property type="entry name" value="Papain-like_cys_pep_sf"/>
</dbReference>
<gene>
    <name evidence="5" type="ORF">FBUS_06895</name>
</gene>
<dbReference type="EMBL" id="LUCM01007050">
    <property type="protein sequence ID" value="KAA0190455.1"/>
    <property type="molecule type" value="Genomic_DNA"/>
</dbReference>
<dbReference type="GO" id="GO:0016579">
    <property type="term" value="P:protein deubiquitination"/>
    <property type="evidence" value="ECO:0007669"/>
    <property type="project" value="InterPro"/>
</dbReference>
<sequence>MFVHIFWQKLWLRNWLLSSCCSIKYQFPFFVCTYPSPTPCFGRQQDAQEFLRYLLEGLHIEVNRVTKRPHPVIPDYAAEDRLADREKAEIYWKRYLAMDNSEIVDLFVGQLMSTLECTECGFKSTTFDPFWDLSLPIPKKTNVNIVDCLRLFTSKEDLDGNERPICGRCKVRRRCTKSFSIQKFPRILVLHLKRFSGERFRSKMSLLVDYPITDLNMIEYASPSCKYILCICMFLCLIIP</sequence>
<dbReference type="PROSITE" id="PS50235">
    <property type="entry name" value="USP_3"/>
    <property type="match status" value="1"/>
</dbReference>
<evidence type="ECO:0000256" key="1">
    <source>
        <dbReference type="ARBA" id="ARBA00000707"/>
    </source>
</evidence>
<feature type="signal peptide" evidence="3">
    <location>
        <begin position="1"/>
        <end position="22"/>
    </location>
</feature>
<feature type="chain" id="PRO_5034104931" description="ubiquitinyl hydrolase 1" evidence="3">
    <location>
        <begin position="23"/>
        <end position="240"/>
    </location>
</feature>
<evidence type="ECO:0000313" key="5">
    <source>
        <dbReference type="EMBL" id="KAA0190455.1"/>
    </source>
</evidence>
<organism evidence="5 6">
    <name type="scientific">Fasciolopsis buskii</name>
    <dbReference type="NCBI Taxonomy" id="27845"/>
    <lineage>
        <taxon>Eukaryota</taxon>
        <taxon>Metazoa</taxon>
        <taxon>Spiralia</taxon>
        <taxon>Lophotrochozoa</taxon>
        <taxon>Platyhelminthes</taxon>
        <taxon>Trematoda</taxon>
        <taxon>Digenea</taxon>
        <taxon>Plagiorchiida</taxon>
        <taxon>Echinostomata</taxon>
        <taxon>Echinostomatoidea</taxon>
        <taxon>Fasciolidae</taxon>
        <taxon>Fasciolopsis</taxon>
    </lineage>
</organism>
<dbReference type="Gene3D" id="3.90.70.10">
    <property type="entry name" value="Cysteine proteinases"/>
    <property type="match status" value="1"/>
</dbReference>
<keyword evidence="6" id="KW-1185">Reference proteome</keyword>
<protein>
    <recommendedName>
        <fullName evidence="2">ubiquitinyl hydrolase 1</fullName>
        <ecNumber evidence="2">3.4.19.12</ecNumber>
    </recommendedName>
</protein>
<dbReference type="EC" id="3.4.19.12" evidence="2"/>
<keyword evidence="5" id="KW-0378">Hydrolase</keyword>
<dbReference type="SUPFAM" id="SSF54001">
    <property type="entry name" value="Cysteine proteinases"/>
    <property type="match status" value="1"/>
</dbReference>
<evidence type="ECO:0000256" key="2">
    <source>
        <dbReference type="ARBA" id="ARBA00012759"/>
    </source>
</evidence>
<proteinExistence type="predicted"/>
<evidence type="ECO:0000259" key="4">
    <source>
        <dbReference type="PROSITE" id="PS50235"/>
    </source>
</evidence>
<dbReference type="GO" id="GO:0004843">
    <property type="term" value="F:cysteine-type deubiquitinase activity"/>
    <property type="evidence" value="ECO:0007669"/>
    <property type="project" value="UniProtKB-EC"/>
</dbReference>
<dbReference type="Pfam" id="PF00443">
    <property type="entry name" value="UCH"/>
    <property type="match status" value="1"/>
</dbReference>
<evidence type="ECO:0000256" key="3">
    <source>
        <dbReference type="SAM" id="SignalP"/>
    </source>
</evidence>
<dbReference type="InterPro" id="IPR001394">
    <property type="entry name" value="Peptidase_C19_UCH"/>
</dbReference>
<accession>A0A8E0RSF5</accession>
<dbReference type="PANTHER" id="PTHR21646:SF23">
    <property type="entry name" value="UBIQUITIN CARBOXYL-TERMINAL HYDROLASE USP2"/>
    <property type="match status" value="1"/>
</dbReference>
<keyword evidence="3" id="KW-0732">Signal</keyword>
<comment type="caution">
    <text evidence="5">The sequence shown here is derived from an EMBL/GenBank/DDBJ whole genome shotgun (WGS) entry which is preliminary data.</text>
</comment>
<comment type="catalytic activity">
    <reaction evidence="1">
        <text>Thiol-dependent hydrolysis of ester, thioester, amide, peptide and isopeptide bonds formed by the C-terminal Gly of ubiquitin (a 76-residue protein attached to proteins as an intracellular targeting signal).</text>
        <dbReference type="EC" id="3.4.19.12"/>
    </reaction>
</comment>
<name>A0A8E0RSF5_9TREM</name>
<dbReference type="Proteomes" id="UP000728185">
    <property type="component" value="Unassembled WGS sequence"/>
</dbReference>
<feature type="domain" description="USP" evidence="4">
    <location>
        <begin position="1"/>
        <end position="240"/>
    </location>
</feature>
<reference evidence="5" key="1">
    <citation type="submission" date="2019-05" db="EMBL/GenBank/DDBJ databases">
        <title>Annotation for the trematode Fasciolopsis buski.</title>
        <authorList>
            <person name="Choi Y.-J."/>
        </authorList>
    </citation>
    <scope>NUCLEOTIDE SEQUENCE</scope>
    <source>
        <strain evidence="5">HT</strain>
        <tissue evidence="5">Whole worm</tissue>
    </source>
</reference>
<dbReference type="OrthoDB" id="265306at2759"/>
<dbReference type="PANTHER" id="PTHR21646">
    <property type="entry name" value="UBIQUITIN CARBOXYL-TERMINAL HYDROLASE"/>
    <property type="match status" value="1"/>
</dbReference>